<feature type="transmembrane region" description="Helical" evidence="1">
    <location>
        <begin position="38"/>
        <end position="58"/>
    </location>
</feature>
<evidence type="ECO:0000313" key="2">
    <source>
        <dbReference type="EMBL" id="VEU39572.1"/>
    </source>
</evidence>
<keyword evidence="3" id="KW-1185">Reference proteome</keyword>
<reference evidence="2 3" key="1">
    <citation type="submission" date="2019-01" db="EMBL/GenBank/DDBJ databases">
        <authorList>
            <person name="Ferrante I. M."/>
        </authorList>
    </citation>
    <scope>NUCLEOTIDE SEQUENCE [LARGE SCALE GENOMIC DNA]</scope>
    <source>
        <strain evidence="2 3">B856</strain>
    </source>
</reference>
<dbReference type="AlphaFoldDB" id="A0A448ZBZ6"/>
<keyword evidence="1" id="KW-1133">Transmembrane helix</keyword>
<proteinExistence type="predicted"/>
<name>A0A448ZBZ6_9STRA</name>
<gene>
    <name evidence="2" type="ORF">PSNMU_V1.4_AUG-EV-PASAV3_0065090</name>
</gene>
<evidence type="ECO:0000256" key="1">
    <source>
        <dbReference type="SAM" id="Phobius"/>
    </source>
</evidence>
<protein>
    <submittedName>
        <fullName evidence="2">Uncharacterized protein</fullName>
    </submittedName>
</protein>
<dbReference type="EMBL" id="CAACVS010000225">
    <property type="protein sequence ID" value="VEU39572.1"/>
    <property type="molecule type" value="Genomic_DNA"/>
</dbReference>
<evidence type="ECO:0000313" key="3">
    <source>
        <dbReference type="Proteomes" id="UP000291116"/>
    </source>
</evidence>
<accession>A0A448ZBZ6</accession>
<dbReference type="Proteomes" id="UP000291116">
    <property type="component" value="Unassembled WGS sequence"/>
</dbReference>
<keyword evidence="1" id="KW-0472">Membrane</keyword>
<keyword evidence="1" id="KW-0812">Transmembrane</keyword>
<organism evidence="2 3">
    <name type="scientific">Pseudo-nitzschia multistriata</name>
    <dbReference type="NCBI Taxonomy" id="183589"/>
    <lineage>
        <taxon>Eukaryota</taxon>
        <taxon>Sar</taxon>
        <taxon>Stramenopiles</taxon>
        <taxon>Ochrophyta</taxon>
        <taxon>Bacillariophyta</taxon>
        <taxon>Bacillariophyceae</taxon>
        <taxon>Bacillariophycidae</taxon>
        <taxon>Bacillariales</taxon>
        <taxon>Bacillariaceae</taxon>
        <taxon>Pseudo-nitzschia</taxon>
    </lineage>
</organism>
<sequence>MKVVVEDEAEVGAAVGAAVGEAEGAADGAADGSSEVGVPFFCLLVGAAVGALVPFPFFKTRTALGRASFSTRIVALAKTAMKITRRMVDRNMMKLGW</sequence>